<sequence length="79" mass="9366">MSQRKDEQRAYVERKAFAETLTRQFAGKKVLKIRFDDMQQCTIVFDDGSTLKIASSLSSYDGHHELEVQDQNIRYDYWE</sequence>
<dbReference type="EMBL" id="MGEQ01000001">
    <property type="protein sequence ID" value="OGL88204.1"/>
    <property type="molecule type" value="Genomic_DNA"/>
</dbReference>
<reference evidence="1 2" key="1">
    <citation type="journal article" date="2016" name="Nat. Commun.">
        <title>Thousands of microbial genomes shed light on interconnected biogeochemical processes in an aquifer system.</title>
        <authorList>
            <person name="Anantharaman K."/>
            <person name="Brown C.T."/>
            <person name="Hug L.A."/>
            <person name="Sharon I."/>
            <person name="Castelle C.J."/>
            <person name="Probst A.J."/>
            <person name="Thomas B.C."/>
            <person name="Singh A."/>
            <person name="Wilkins M.J."/>
            <person name="Karaoz U."/>
            <person name="Brodie E.L."/>
            <person name="Williams K.H."/>
            <person name="Hubbard S.S."/>
            <person name="Banfield J.F."/>
        </authorList>
    </citation>
    <scope>NUCLEOTIDE SEQUENCE [LARGE SCALE GENOMIC DNA]</scope>
</reference>
<protein>
    <submittedName>
        <fullName evidence="1">Uncharacterized protein</fullName>
    </submittedName>
</protein>
<dbReference type="Proteomes" id="UP000176593">
    <property type="component" value="Unassembled WGS sequence"/>
</dbReference>
<proteinExistence type="predicted"/>
<organism evidence="1 2">
    <name type="scientific">Candidatus Uhrbacteria bacterium RIFCSPLOWO2_02_FULL_48_18</name>
    <dbReference type="NCBI Taxonomy" id="1802408"/>
    <lineage>
        <taxon>Bacteria</taxon>
        <taxon>Candidatus Uhriibacteriota</taxon>
    </lineage>
</organism>
<dbReference type="AlphaFoldDB" id="A0A1F7VDZ5"/>
<accession>A0A1F7VDZ5</accession>
<evidence type="ECO:0000313" key="1">
    <source>
        <dbReference type="EMBL" id="OGL88204.1"/>
    </source>
</evidence>
<comment type="caution">
    <text evidence="1">The sequence shown here is derived from an EMBL/GenBank/DDBJ whole genome shotgun (WGS) entry which is preliminary data.</text>
</comment>
<name>A0A1F7VDZ5_9BACT</name>
<gene>
    <name evidence="1" type="ORF">A3I41_00550</name>
</gene>
<evidence type="ECO:0000313" key="2">
    <source>
        <dbReference type="Proteomes" id="UP000176593"/>
    </source>
</evidence>